<evidence type="ECO:0000313" key="1">
    <source>
        <dbReference type="EMBL" id="MYN45899.1"/>
    </source>
</evidence>
<name>A0A845HY27_9BURK</name>
<sequence>MPQPINDQILAAWRALSAGDNADGWRSIAISGGREGKLLAARLFPQNCEALLAGFDGVSLPALSLLPSGSGFRVERISTGNAGTWLALVRQPQGSVDMFARMAADLVSILSENLQVGEQLRMQLYLGRIRAWQHFMSSGGRTLGPEAELGLAGELHCLDMLIDAGIPVGKVVEAWLGPFDGLQDFALGHGAIEVKSTLAQSGFRAKILSLEQLDDSVRSPLFVCGCRFACGPTGQTLPERIVRLRERLSADSAAFALFDSALLRAEYTDSDAQHYTRALVPVEVRFLEVNEAFPRLLPGTVPDGVRAVRYEVELDSVRGRDISLAEVIEMIGLG</sequence>
<gene>
    <name evidence="1" type="ORF">GTP23_12660</name>
</gene>
<evidence type="ECO:0000313" key="2">
    <source>
        <dbReference type="Proteomes" id="UP000444316"/>
    </source>
</evidence>
<accession>A0A845HY27</accession>
<proteinExistence type="predicted"/>
<dbReference type="AlphaFoldDB" id="A0A845HY27"/>
<dbReference type="RefSeq" id="WP_161035439.1">
    <property type="nucleotide sequence ID" value="NZ_WWCL01000002.1"/>
</dbReference>
<dbReference type="InterPro" id="IPR025534">
    <property type="entry name" value="DUF4420"/>
</dbReference>
<dbReference type="InterPro" id="IPR049664">
    <property type="entry name" value="MzaD"/>
</dbReference>
<dbReference type="Pfam" id="PF14390">
    <property type="entry name" value="DUF4420"/>
    <property type="match status" value="1"/>
</dbReference>
<dbReference type="Proteomes" id="UP000444316">
    <property type="component" value="Unassembled WGS sequence"/>
</dbReference>
<dbReference type="NCBIfam" id="NF041934">
    <property type="entry name" value="MzaD"/>
    <property type="match status" value="1"/>
</dbReference>
<dbReference type="EMBL" id="WWCL01000002">
    <property type="protein sequence ID" value="MYN45899.1"/>
    <property type="molecule type" value="Genomic_DNA"/>
</dbReference>
<protein>
    <submittedName>
        <fullName evidence="1">PD-(D/E)XK motif protein</fullName>
    </submittedName>
</protein>
<keyword evidence="2" id="KW-1185">Reference proteome</keyword>
<comment type="caution">
    <text evidence="1">The sequence shown here is derived from an EMBL/GenBank/DDBJ whole genome shotgun (WGS) entry which is preliminary data.</text>
</comment>
<organism evidence="1 2">
    <name type="scientific">Duganella fentianensis</name>
    <dbReference type="NCBI Taxonomy" id="2692177"/>
    <lineage>
        <taxon>Bacteria</taxon>
        <taxon>Pseudomonadati</taxon>
        <taxon>Pseudomonadota</taxon>
        <taxon>Betaproteobacteria</taxon>
        <taxon>Burkholderiales</taxon>
        <taxon>Oxalobacteraceae</taxon>
        <taxon>Telluria group</taxon>
        <taxon>Duganella</taxon>
    </lineage>
</organism>
<reference evidence="1" key="1">
    <citation type="submission" date="2019-12" db="EMBL/GenBank/DDBJ databases">
        <title>Novel species isolated from a subtropical stream in China.</title>
        <authorList>
            <person name="Lu H."/>
        </authorList>
    </citation>
    <scope>NUCLEOTIDE SEQUENCE [LARGE SCALE GENOMIC DNA]</scope>
    <source>
        <strain evidence="1">FT93W</strain>
    </source>
</reference>